<dbReference type="RefSeq" id="WP_109329461.1">
    <property type="nucleotide sequence ID" value="NZ_CP029353.1"/>
</dbReference>
<evidence type="ECO:0000256" key="1">
    <source>
        <dbReference type="SAM" id="MobiDB-lite"/>
    </source>
</evidence>
<reference evidence="4" key="1">
    <citation type="submission" date="2018-05" db="EMBL/GenBank/DDBJ databases">
        <title>Azospirillum thermophila sp. nov., a novel isolated from hot spring.</title>
        <authorList>
            <person name="Zhao Z."/>
        </authorList>
    </citation>
    <scope>NUCLEOTIDE SEQUENCE [LARGE SCALE GENOMIC DNA]</scope>
    <source>
        <strain evidence="4">CFH 70021</strain>
    </source>
</reference>
<keyword evidence="4" id="KW-1185">Reference proteome</keyword>
<dbReference type="Proteomes" id="UP000245629">
    <property type="component" value="Chromosome 2"/>
</dbReference>
<sequence length="160" mass="16286">MRRLLAVAVPVIALLAAPAMAQTGSAAKGQSSARSSETMDTGARDIVASRDLVGKRVMYRHGGGVAGTIQDVTTGTDGRPAIALKVPNADQPLMMVPSDFERRGNSIILMHDREEVAQLVQFARQAATGFGSSTGGAGMGSGTGMNSGAMGTGPRTGVGQ</sequence>
<evidence type="ECO:0000313" key="4">
    <source>
        <dbReference type="Proteomes" id="UP000245629"/>
    </source>
</evidence>
<dbReference type="KEGG" id="azz:DEW08_18005"/>
<evidence type="ECO:0000313" key="3">
    <source>
        <dbReference type="EMBL" id="AWK87830.1"/>
    </source>
</evidence>
<gene>
    <name evidence="3" type="ORF">DEW08_18005</name>
</gene>
<feature type="chain" id="PRO_5015627031" description="PRC-barrel domain-containing protein" evidence="2">
    <location>
        <begin position="22"/>
        <end position="160"/>
    </location>
</feature>
<proteinExistence type="predicted"/>
<dbReference type="AlphaFoldDB" id="A0A2S2CTY3"/>
<dbReference type="EMBL" id="CP029353">
    <property type="protein sequence ID" value="AWK87830.1"/>
    <property type="molecule type" value="Genomic_DNA"/>
</dbReference>
<feature type="region of interest" description="Disordered" evidence="1">
    <location>
        <begin position="132"/>
        <end position="160"/>
    </location>
</feature>
<feature type="region of interest" description="Disordered" evidence="1">
    <location>
        <begin position="24"/>
        <end position="44"/>
    </location>
</feature>
<accession>A0A2S2CTY3</accession>
<feature type="signal peptide" evidence="2">
    <location>
        <begin position="1"/>
        <end position="21"/>
    </location>
</feature>
<evidence type="ECO:0008006" key="5">
    <source>
        <dbReference type="Google" id="ProtNLM"/>
    </source>
</evidence>
<dbReference type="OrthoDB" id="7307054at2"/>
<keyword evidence="2" id="KW-0732">Signal</keyword>
<feature type="compositionally biased region" description="Polar residues" evidence="1">
    <location>
        <begin position="24"/>
        <end position="39"/>
    </location>
</feature>
<protein>
    <recommendedName>
        <fullName evidence="5">PRC-barrel domain-containing protein</fullName>
    </recommendedName>
</protein>
<organism evidence="3 4">
    <name type="scientific">Azospirillum thermophilum</name>
    <dbReference type="NCBI Taxonomy" id="2202148"/>
    <lineage>
        <taxon>Bacteria</taxon>
        <taxon>Pseudomonadati</taxon>
        <taxon>Pseudomonadota</taxon>
        <taxon>Alphaproteobacteria</taxon>
        <taxon>Rhodospirillales</taxon>
        <taxon>Azospirillaceae</taxon>
        <taxon>Azospirillum</taxon>
    </lineage>
</organism>
<evidence type="ECO:0000256" key="2">
    <source>
        <dbReference type="SAM" id="SignalP"/>
    </source>
</evidence>
<name>A0A2S2CTY3_9PROT</name>